<gene>
    <name evidence="2" type="ORF">BRADI_1g44675v3</name>
</gene>
<reference evidence="3" key="3">
    <citation type="submission" date="2018-08" db="UniProtKB">
        <authorList>
            <consortium name="EnsemblPlants"/>
        </authorList>
    </citation>
    <scope>IDENTIFICATION</scope>
    <source>
        <strain evidence="3">cv. Bd21</strain>
    </source>
</reference>
<dbReference type="EMBL" id="CM000880">
    <property type="protein sequence ID" value="PNT76134.1"/>
    <property type="molecule type" value="Genomic_DNA"/>
</dbReference>
<accession>A0A2K2DPC6</accession>
<dbReference type="Proteomes" id="UP000008810">
    <property type="component" value="Chromosome 1"/>
</dbReference>
<proteinExistence type="predicted"/>
<dbReference type="AlphaFoldDB" id="A0A2K2DPC6"/>
<reference evidence="2 3" key="1">
    <citation type="journal article" date="2010" name="Nature">
        <title>Genome sequencing and analysis of the model grass Brachypodium distachyon.</title>
        <authorList>
            <consortium name="International Brachypodium Initiative"/>
        </authorList>
    </citation>
    <scope>NUCLEOTIDE SEQUENCE [LARGE SCALE GENOMIC DNA]</scope>
    <source>
        <strain evidence="2 3">Bd21</strain>
    </source>
</reference>
<sequence length="132" mass="14000">MDLKSDNPRRVVWCLSLGATSSICLDTTESPRRTALPPPVTKLGRDPGALDRTGTSVPSGHSPSPLPPCPPRLHCSPSRRTAVAAVPKSPILHHIAVPKSRILHYVARPLQPAALQALAASCSQQPNQGDRA</sequence>
<evidence type="ECO:0000313" key="4">
    <source>
        <dbReference type="Proteomes" id="UP000008810"/>
    </source>
</evidence>
<keyword evidence="4" id="KW-1185">Reference proteome</keyword>
<evidence type="ECO:0000313" key="3">
    <source>
        <dbReference type="EnsemblPlants" id="PNT76134"/>
    </source>
</evidence>
<protein>
    <submittedName>
        <fullName evidence="2 3">Uncharacterized protein</fullName>
    </submittedName>
</protein>
<name>A0A2K2DPC6_BRADI</name>
<evidence type="ECO:0000313" key="2">
    <source>
        <dbReference type="EMBL" id="PNT76134.1"/>
    </source>
</evidence>
<reference evidence="2" key="2">
    <citation type="submission" date="2017-06" db="EMBL/GenBank/DDBJ databases">
        <title>WGS assembly of Brachypodium distachyon.</title>
        <authorList>
            <consortium name="The International Brachypodium Initiative"/>
            <person name="Lucas S."/>
            <person name="Harmon-Smith M."/>
            <person name="Lail K."/>
            <person name="Tice H."/>
            <person name="Grimwood J."/>
            <person name="Bruce D."/>
            <person name="Barry K."/>
            <person name="Shu S."/>
            <person name="Lindquist E."/>
            <person name="Wang M."/>
            <person name="Pitluck S."/>
            <person name="Vogel J.P."/>
            <person name="Garvin D.F."/>
            <person name="Mockler T.C."/>
            <person name="Schmutz J."/>
            <person name="Rokhsar D."/>
            <person name="Bevan M.W."/>
        </authorList>
    </citation>
    <scope>NUCLEOTIDE SEQUENCE</scope>
    <source>
        <strain evidence="2">Bd21</strain>
    </source>
</reference>
<feature type="region of interest" description="Disordered" evidence="1">
    <location>
        <begin position="27"/>
        <end position="75"/>
    </location>
</feature>
<dbReference type="Gramene" id="PNT76134">
    <property type="protein sequence ID" value="PNT76134"/>
    <property type="gene ID" value="BRADI_1g44675v3"/>
</dbReference>
<dbReference type="EnsemblPlants" id="PNT76134">
    <property type="protein sequence ID" value="PNT76134"/>
    <property type="gene ID" value="BRADI_1g44675v3"/>
</dbReference>
<organism evidence="2">
    <name type="scientific">Brachypodium distachyon</name>
    <name type="common">Purple false brome</name>
    <name type="synonym">Trachynia distachya</name>
    <dbReference type="NCBI Taxonomy" id="15368"/>
    <lineage>
        <taxon>Eukaryota</taxon>
        <taxon>Viridiplantae</taxon>
        <taxon>Streptophyta</taxon>
        <taxon>Embryophyta</taxon>
        <taxon>Tracheophyta</taxon>
        <taxon>Spermatophyta</taxon>
        <taxon>Magnoliopsida</taxon>
        <taxon>Liliopsida</taxon>
        <taxon>Poales</taxon>
        <taxon>Poaceae</taxon>
        <taxon>BOP clade</taxon>
        <taxon>Pooideae</taxon>
        <taxon>Stipodae</taxon>
        <taxon>Brachypodieae</taxon>
        <taxon>Brachypodium</taxon>
    </lineage>
</organism>
<evidence type="ECO:0000256" key="1">
    <source>
        <dbReference type="SAM" id="MobiDB-lite"/>
    </source>
</evidence>
<dbReference type="InParanoid" id="A0A2K2DPC6"/>